<keyword evidence="1" id="KW-0472">Membrane</keyword>
<dbReference type="EMBL" id="DTPE01000193">
    <property type="protein sequence ID" value="HGE75424.1"/>
    <property type="molecule type" value="Genomic_DNA"/>
</dbReference>
<evidence type="ECO:0008006" key="3">
    <source>
        <dbReference type="Google" id="ProtNLM"/>
    </source>
</evidence>
<reference evidence="2" key="1">
    <citation type="journal article" date="2020" name="mSystems">
        <title>Genome- and Community-Level Interaction Insights into Carbon Utilization and Element Cycling Functions of Hydrothermarchaeota in Hydrothermal Sediment.</title>
        <authorList>
            <person name="Zhou Z."/>
            <person name="Liu Y."/>
            <person name="Xu W."/>
            <person name="Pan J."/>
            <person name="Luo Z.H."/>
            <person name="Li M."/>
        </authorList>
    </citation>
    <scope>NUCLEOTIDE SEQUENCE [LARGE SCALE GENOMIC DNA]</scope>
    <source>
        <strain evidence="2">SpSt-966</strain>
    </source>
</reference>
<accession>A0A7V3VSU4</accession>
<feature type="transmembrane region" description="Helical" evidence="1">
    <location>
        <begin position="12"/>
        <end position="32"/>
    </location>
</feature>
<comment type="caution">
    <text evidence="2">The sequence shown here is derived from an EMBL/GenBank/DDBJ whole genome shotgun (WGS) entry which is preliminary data.</text>
</comment>
<keyword evidence="1" id="KW-0812">Transmembrane</keyword>
<evidence type="ECO:0000256" key="1">
    <source>
        <dbReference type="SAM" id="Phobius"/>
    </source>
</evidence>
<evidence type="ECO:0000313" key="2">
    <source>
        <dbReference type="EMBL" id="HGE75424.1"/>
    </source>
</evidence>
<keyword evidence="1" id="KW-1133">Transmembrane helix</keyword>
<protein>
    <recommendedName>
        <fullName evidence="3">FtsQ-type POTRA domain-containing protein</fullName>
    </recommendedName>
</protein>
<name>A0A7V3VSU4_9BACT</name>
<proteinExistence type="predicted"/>
<gene>
    <name evidence="2" type="ORF">ENX73_04795</name>
</gene>
<sequence>MNEQFRARANLILLIFGFVILIYVIKVAPSLLYDPIVYELKVSGNRFLSTKYIKNIVMPVGGVRLSALTVPYDPFIKSYSIKYEGNGMAQLFVTERTPAFISSTSMGYFLTSPEGVFLAQISKDDLYKLTGMMIVFGIDSFNFNGTGIINPVLVSEIDEILSYPALLKKEILEVDIKTNTLYFAKGVSVRFENLNLSPSVDEVILSMIKTSKIGSRYIFIDNNFIELPQSF</sequence>
<dbReference type="AlphaFoldDB" id="A0A7V3VSU4"/>
<organism evidence="2">
    <name type="scientific">Mesoaciditoga lauensis</name>
    <dbReference type="NCBI Taxonomy" id="1495039"/>
    <lineage>
        <taxon>Bacteria</taxon>
        <taxon>Thermotogati</taxon>
        <taxon>Thermotogota</taxon>
        <taxon>Thermotogae</taxon>
        <taxon>Mesoaciditogales</taxon>
        <taxon>Mesoaciditogaceae</taxon>
        <taxon>Mesoaciditoga</taxon>
    </lineage>
</organism>